<dbReference type="SUPFAM" id="SSF141673">
    <property type="entry name" value="MOSC N-terminal domain-like"/>
    <property type="match status" value="1"/>
</dbReference>
<evidence type="ECO:0000313" key="3">
    <source>
        <dbReference type="Proteomes" id="UP000030649"/>
    </source>
</evidence>
<dbReference type="Pfam" id="PF03476">
    <property type="entry name" value="MOSC_N"/>
    <property type="match status" value="1"/>
</dbReference>
<sequence length="265" mass="29521">MPTLSEILIYPVKALDPSSVGRVSITSIGGLSGDRAYAMKDVNGEYIHGKRTSAVHRLHTACDRNARQLKLRVHETDQICEFHLDTDREALEAWLSEYFEMNVILAVEPGGGQTDSVIFTTDGKAGPTVISKATIREVASWYDGICPEQMQQRLRPNLVISDVPPFWEDRLVTNSDYRLQIGDIRLTGAEPIPRCIVPARHPHTGMEYDGFRETFVQKRDETLPTWVGPDDLDGNLFSLMIGTEIPESERDGELAVGETAQIVSP</sequence>
<dbReference type="PROSITE" id="PS51340">
    <property type="entry name" value="MOSC"/>
    <property type="match status" value="1"/>
</dbReference>
<name>U1MP19_9EURY</name>
<dbReference type="STRING" id="1238424.J07HQW1_01683"/>
<dbReference type="EMBL" id="KE356560">
    <property type="protein sequence ID" value="ERG91649.1"/>
    <property type="molecule type" value="Genomic_DNA"/>
</dbReference>
<proteinExistence type="predicted"/>
<gene>
    <name evidence="2" type="ORF">J07HQW1_01683</name>
</gene>
<dbReference type="Proteomes" id="UP000030649">
    <property type="component" value="Unassembled WGS sequence"/>
</dbReference>
<evidence type="ECO:0000259" key="1">
    <source>
        <dbReference type="PROSITE" id="PS51340"/>
    </source>
</evidence>
<protein>
    <submittedName>
        <fullName evidence="2">Fe-S protein</fullName>
    </submittedName>
</protein>
<evidence type="ECO:0000313" key="2">
    <source>
        <dbReference type="EMBL" id="ERG91649.1"/>
    </source>
</evidence>
<dbReference type="HOGENOM" id="CLU_1080164_0_0_2"/>
<dbReference type="GO" id="GO:0030151">
    <property type="term" value="F:molybdenum ion binding"/>
    <property type="evidence" value="ECO:0007669"/>
    <property type="project" value="InterPro"/>
</dbReference>
<accession>U1MP19</accession>
<organism evidence="2 3">
    <name type="scientific">Haloquadratum walsbyi J07HQW1</name>
    <dbReference type="NCBI Taxonomy" id="1238424"/>
    <lineage>
        <taxon>Archaea</taxon>
        <taxon>Methanobacteriati</taxon>
        <taxon>Methanobacteriota</taxon>
        <taxon>Stenosarchaea group</taxon>
        <taxon>Halobacteria</taxon>
        <taxon>Halobacteriales</taxon>
        <taxon>Haloferacaceae</taxon>
        <taxon>Haloquadratum</taxon>
    </lineage>
</organism>
<dbReference type="InterPro" id="IPR005303">
    <property type="entry name" value="MOCOS_middle"/>
</dbReference>
<feature type="domain" description="MOSC" evidence="1">
    <location>
        <begin position="88"/>
        <end position="263"/>
    </location>
</feature>
<dbReference type="GO" id="GO:0003824">
    <property type="term" value="F:catalytic activity"/>
    <property type="evidence" value="ECO:0007669"/>
    <property type="project" value="InterPro"/>
</dbReference>
<dbReference type="GO" id="GO:0030170">
    <property type="term" value="F:pyridoxal phosphate binding"/>
    <property type="evidence" value="ECO:0007669"/>
    <property type="project" value="InterPro"/>
</dbReference>
<dbReference type="InterPro" id="IPR005302">
    <property type="entry name" value="MoCF_Sase_C"/>
</dbReference>
<dbReference type="AlphaFoldDB" id="U1MP19"/>
<reference evidence="2 3" key="1">
    <citation type="journal article" date="2013" name="PLoS ONE">
        <title>Assembly-driven community genomics of a hypersaline microbial ecosystem.</title>
        <authorList>
            <person name="Podell S."/>
            <person name="Ugalde J.A."/>
            <person name="Narasingarao P."/>
            <person name="Banfield J.F."/>
            <person name="Heidelberg K.B."/>
            <person name="Allen E.E."/>
        </authorList>
    </citation>
    <scope>NUCLEOTIDE SEQUENCE [LARGE SCALE GENOMIC DNA]</scope>
    <source>
        <strain evidence="3">J07HQW1</strain>
    </source>
</reference>